<reference evidence="1 2" key="2">
    <citation type="journal article" date="2016" name="Genome Announc.">
        <title>Permanent Draft Genome Sequences for Two Variants of Frankia sp. Strain CpI1, the First Frankia Strain Isolated from Root Nodules of Comptonia peregrina.</title>
        <authorList>
            <person name="Oshone R."/>
            <person name="Hurst S.G.IV."/>
            <person name="Abebe-Akele F."/>
            <person name="Simpson S."/>
            <person name="Morris K."/>
            <person name="Thomas W.K."/>
            <person name="Tisa L.S."/>
        </authorList>
    </citation>
    <scope>NUCLEOTIDE SEQUENCE [LARGE SCALE GENOMIC DNA]</scope>
    <source>
        <strain evidence="2">CpI1-S</strain>
    </source>
</reference>
<proteinExistence type="predicted"/>
<dbReference type="AlphaFoldDB" id="A0A0D8B775"/>
<comment type="caution">
    <text evidence="1">The sequence shown here is derived from an EMBL/GenBank/DDBJ whole genome shotgun (WGS) entry which is preliminary data.</text>
</comment>
<dbReference type="Proteomes" id="UP000032545">
    <property type="component" value="Unassembled WGS sequence"/>
</dbReference>
<protein>
    <submittedName>
        <fullName evidence="1">Uncharacterized protein</fullName>
    </submittedName>
</protein>
<keyword evidence="2" id="KW-1185">Reference proteome</keyword>
<evidence type="ECO:0000313" key="1">
    <source>
        <dbReference type="EMBL" id="KJE20148.1"/>
    </source>
</evidence>
<dbReference type="EMBL" id="JYFN01000070">
    <property type="protein sequence ID" value="KJE20148.1"/>
    <property type="molecule type" value="Genomic_DNA"/>
</dbReference>
<accession>A0A0D8B775</accession>
<reference evidence="2" key="1">
    <citation type="submission" date="2015-02" db="EMBL/GenBank/DDBJ databases">
        <title>Draft Genome of Frankia sp. CpI1-S.</title>
        <authorList>
            <person name="Oshone R.T."/>
            <person name="Ngom M."/>
            <person name="Ghodhbane-Gtari F."/>
            <person name="Gtari M."/>
            <person name="Morris K."/>
            <person name="Thomas K."/>
            <person name="Sen A."/>
            <person name="Tisa L.S."/>
        </authorList>
    </citation>
    <scope>NUCLEOTIDE SEQUENCE [LARGE SCALE GENOMIC DNA]</scope>
    <source>
        <strain evidence="2">CpI1-S</strain>
    </source>
</reference>
<evidence type="ECO:0000313" key="2">
    <source>
        <dbReference type="Proteomes" id="UP000032545"/>
    </source>
</evidence>
<sequence>MIGLRDGGWAVHRPDGTSTVVGSVAGEFWWSMGLCRFGPGELDAYLPAAQSAR</sequence>
<organism evidence="1 2">
    <name type="scientific">Frankia torreyi</name>
    <dbReference type="NCBI Taxonomy" id="1856"/>
    <lineage>
        <taxon>Bacteria</taxon>
        <taxon>Bacillati</taxon>
        <taxon>Actinomycetota</taxon>
        <taxon>Actinomycetes</taxon>
        <taxon>Frankiales</taxon>
        <taxon>Frankiaceae</taxon>
        <taxon>Frankia</taxon>
    </lineage>
</organism>
<name>A0A0D8B775_9ACTN</name>
<gene>
    <name evidence="1" type="ORF">FF36_05576</name>
</gene>
<dbReference type="PATRIC" id="fig|1502723.3.peg.6002"/>